<sequence>MRTEWMLSHEFSARLERGVDALVTYDFHDPDLDMRTGARERWGAGAEWRPSPFVQLRMMIHRLRASTDGVPGTGDDWLSEAQVHFLY</sequence>
<comment type="caution">
    <text evidence="1">The sequence shown here is derived from an EMBL/GenBank/DDBJ whole genome shotgun (WGS) entry which is preliminary data.</text>
</comment>
<proteinExistence type="predicted"/>
<dbReference type="AlphaFoldDB" id="A0A938BLX0"/>
<accession>A0A938BLX0</accession>
<reference evidence="1" key="1">
    <citation type="submission" date="2019-03" db="EMBL/GenBank/DDBJ databases">
        <title>Lake Tanganyika Metagenome-Assembled Genomes (MAGs).</title>
        <authorList>
            <person name="Tran P."/>
        </authorList>
    </citation>
    <scope>NUCLEOTIDE SEQUENCE</scope>
    <source>
        <strain evidence="1">M_DeepCast_400m_m2_100</strain>
    </source>
</reference>
<protein>
    <submittedName>
        <fullName evidence="1">Uncharacterized protein</fullName>
    </submittedName>
</protein>
<gene>
    <name evidence="1" type="ORF">FJY75_06285</name>
</gene>
<evidence type="ECO:0000313" key="2">
    <source>
        <dbReference type="Proteomes" id="UP000748308"/>
    </source>
</evidence>
<dbReference type="EMBL" id="VGIY01000125">
    <property type="protein sequence ID" value="MBM3317444.1"/>
    <property type="molecule type" value="Genomic_DNA"/>
</dbReference>
<organism evidence="1 2">
    <name type="scientific">Eiseniibacteriota bacterium</name>
    <dbReference type="NCBI Taxonomy" id="2212470"/>
    <lineage>
        <taxon>Bacteria</taxon>
        <taxon>Candidatus Eiseniibacteriota</taxon>
    </lineage>
</organism>
<evidence type="ECO:0000313" key="1">
    <source>
        <dbReference type="EMBL" id="MBM3317444.1"/>
    </source>
</evidence>
<dbReference type="Proteomes" id="UP000748308">
    <property type="component" value="Unassembled WGS sequence"/>
</dbReference>
<name>A0A938BLX0_UNCEI</name>